<keyword evidence="2" id="KW-1185">Reference proteome</keyword>
<dbReference type="EMBL" id="AVOT02057303">
    <property type="protein sequence ID" value="MBW0551436.1"/>
    <property type="molecule type" value="Genomic_DNA"/>
</dbReference>
<comment type="caution">
    <text evidence="1">The sequence shown here is derived from an EMBL/GenBank/DDBJ whole genome shotgun (WGS) entry which is preliminary data.</text>
</comment>
<accession>A0A9Q3P9D0</accession>
<evidence type="ECO:0000313" key="1">
    <source>
        <dbReference type="EMBL" id="MBW0551436.1"/>
    </source>
</evidence>
<organism evidence="1 2">
    <name type="scientific">Austropuccinia psidii MF-1</name>
    <dbReference type="NCBI Taxonomy" id="1389203"/>
    <lineage>
        <taxon>Eukaryota</taxon>
        <taxon>Fungi</taxon>
        <taxon>Dikarya</taxon>
        <taxon>Basidiomycota</taxon>
        <taxon>Pucciniomycotina</taxon>
        <taxon>Pucciniomycetes</taxon>
        <taxon>Pucciniales</taxon>
        <taxon>Sphaerophragmiaceae</taxon>
        <taxon>Austropuccinia</taxon>
    </lineage>
</organism>
<sequence>MNGVIHHYASFSISNPIVILTSYQIIKAHHSEDSSRLKEKCQSQIPMKPSSNHCLFSFTVFFQGNTGSSFSRDVQEAVTNNLPRVSAASINLGSHIHSRSSGFIKTCISITNHGNFIQPSSFTNLARYTLHQAVNTASRIQYRPAVSLQESISQALTYTSPL</sequence>
<proteinExistence type="predicted"/>
<protein>
    <submittedName>
        <fullName evidence="1">Uncharacterized protein</fullName>
    </submittedName>
</protein>
<evidence type="ECO:0000313" key="2">
    <source>
        <dbReference type="Proteomes" id="UP000765509"/>
    </source>
</evidence>
<name>A0A9Q3P9D0_9BASI</name>
<reference evidence="1" key="1">
    <citation type="submission" date="2021-03" db="EMBL/GenBank/DDBJ databases">
        <title>Draft genome sequence of rust myrtle Austropuccinia psidii MF-1, a brazilian biotype.</title>
        <authorList>
            <person name="Quecine M.C."/>
            <person name="Pachon D.M.R."/>
            <person name="Bonatelli M.L."/>
            <person name="Correr F.H."/>
            <person name="Franceschini L.M."/>
            <person name="Leite T.F."/>
            <person name="Margarido G.R.A."/>
            <person name="Almeida C.A."/>
            <person name="Ferrarezi J.A."/>
            <person name="Labate C.A."/>
        </authorList>
    </citation>
    <scope>NUCLEOTIDE SEQUENCE</scope>
    <source>
        <strain evidence="1">MF-1</strain>
    </source>
</reference>
<gene>
    <name evidence="1" type="ORF">O181_091151</name>
</gene>
<dbReference type="Proteomes" id="UP000765509">
    <property type="component" value="Unassembled WGS sequence"/>
</dbReference>
<dbReference type="AlphaFoldDB" id="A0A9Q3P9D0"/>